<keyword evidence="9" id="KW-0498">Mitosis</keyword>
<comment type="caution">
    <text evidence="17">The sequence shown here is derived from an EMBL/GenBank/DDBJ whole genome shotgun (WGS) entry which is preliminary data.</text>
</comment>
<dbReference type="SMART" id="SM00451">
    <property type="entry name" value="ZnF_U1"/>
    <property type="match status" value="1"/>
</dbReference>
<dbReference type="PANTHER" id="PTHR13278">
    <property type="entry name" value="ZINC FINGER PROTEIN 830"/>
    <property type="match status" value="1"/>
</dbReference>
<evidence type="ECO:0000256" key="2">
    <source>
        <dbReference type="ARBA" id="ARBA00004324"/>
    </source>
</evidence>
<evidence type="ECO:0000256" key="1">
    <source>
        <dbReference type="ARBA" id="ARBA00004286"/>
    </source>
</evidence>
<dbReference type="GO" id="GO:0033260">
    <property type="term" value="P:nuclear DNA replication"/>
    <property type="evidence" value="ECO:0007669"/>
    <property type="project" value="TreeGrafter"/>
</dbReference>
<dbReference type="EMBL" id="MTYJ01000245">
    <property type="protein sequence ID" value="OWA51948.1"/>
    <property type="molecule type" value="Genomic_DNA"/>
</dbReference>
<dbReference type="OrthoDB" id="77607at2759"/>
<feature type="domain" description="U1-type" evidence="16">
    <location>
        <begin position="40"/>
        <end position="74"/>
    </location>
</feature>
<dbReference type="GO" id="GO:0005681">
    <property type="term" value="C:spliceosomal complex"/>
    <property type="evidence" value="ECO:0007669"/>
    <property type="project" value="InterPro"/>
</dbReference>
<dbReference type="InterPro" id="IPR022755">
    <property type="entry name" value="Znf_C2H2_jaz"/>
</dbReference>
<keyword evidence="12" id="KW-0539">Nucleus</keyword>
<keyword evidence="8" id="KW-0863">Zinc-finger</keyword>
<dbReference type="GO" id="GO:0051301">
    <property type="term" value="P:cell division"/>
    <property type="evidence" value="ECO:0007669"/>
    <property type="project" value="UniProtKB-KW"/>
</dbReference>
<evidence type="ECO:0000256" key="9">
    <source>
        <dbReference type="ARBA" id="ARBA00022776"/>
    </source>
</evidence>
<evidence type="ECO:0000256" key="13">
    <source>
        <dbReference type="ARBA" id="ARBA00023306"/>
    </source>
</evidence>
<keyword evidence="18" id="KW-1185">Reference proteome</keyword>
<dbReference type="Pfam" id="PF12171">
    <property type="entry name" value="zf-C2H2_jaz"/>
    <property type="match status" value="1"/>
</dbReference>
<dbReference type="InterPro" id="IPR059039">
    <property type="entry name" value="ZNF380_CC"/>
</dbReference>
<dbReference type="GO" id="GO:0008270">
    <property type="term" value="F:zinc ion binding"/>
    <property type="evidence" value="ECO:0007669"/>
    <property type="project" value="UniProtKB-KW"/>
</dbReference>
<dbReference type="GO" id="GO:0044773">
    <property type="term" value="P:mitotic DNA damage checkpoint signaling"/>
    <property type="evidence" value="ECO:0007669"/>
    <property type="project" value="TreeGrafter"/>
</dbReference>
<evidence type="ECO:0000313" key="17">
    <source>
        <dbReference type="EMBL" id="OWA51948.1"/>
    </source>
</evidence>
<feature type="region of interest" description="Disordered" evidence="15">
    <location>
        <begin position="68"/>
        <end position="116"/>
    </location>
</feature>
<dbReference type="AlphaFoldDB" id="A0A9X6RL35"/>
<evidence type="ECO:0000256" key="15">
    <source>
        <dbReference type="SAM" id="MobiDB-lite"/>
    </source>
</evidence>
<evidence type="ECO:0000259" key="16">
    <source>
        <dbReference type="SMART" id="SM00451"/>
    </source>
</evidence>
<keyword evidence="4" id="KW-0158">Chromosome</keyword>
<sequence length="296" mass="32809">MAGAAAAGKSALSKDELRKLMKERSSAKKIDAPFAKYDGSGQLFCILCKTPIKSDAVWTAHVNGRQHHEALAAAKTPPQPQSSKPNADSGFKIPQTHQQSAGDKRPGDAAFNESSLKKLKISERTVEKPALKTESSSQIPADFFDSSDPVVVAAPSEPSSKSTASAPVITPVLLPDNFFDKPTKNIKQKQEREKKVLEEEEWLKFQKAINEETHKSAVVVEHDDDEAKRKRELDEIEEQLVRWEKLHDLELKKEEVAKKLAASEAMEVSTGGDSDSGDDDAGDDFNMMDWRKRKLW</sequence>
<dbReference type="InterPro" id="IPR040050">
    <property type="entry name" value="ZNF830-like"/>
</dbReference>
<keyword evidence="6" id="KW-0132">Cell division</keyword>
<evidence type="ECO:0000313" key="18">
    <source>
        <dbReference type="Proteomes" id="UP000192578"/>
    </source>
</evidence>
<comment type="subcellular location">
    <subcellularLocation>
        <location evidence="1">Chromosome</location>
    </subcellularLocation>
    <subcellularLocation>
        <location evidence="2">Nucleus speckle</location>
    </subcellularLocation>
</comment>
<evidence type="ECO:0000256" key="12">
    <source>
        <dbReference type="ARBA" id="ARBA00023242"/>
    </source>
</evidence>
<reference evidence="18" key="1">
    <citation type="submission" date="2017-01" db="EMBL/GenBank/DDBJ databases">
        <title>Comparative genomics of anhydrobiosis in the tardigrade Hypsibius dujardini.</title>
        <authorList>
            <person name="Yoshida Y."/>
            <person name="Koutsovoulos G."/>
            <person name="Laetsch D."/>
            <person name="Stevens L."/>
            <person name="Kumar S."/>
            <person name="Horikawa D."/>
            <person name="Ishino K."/>
            <person name="Komine S."/>
            <person name="Tomita M."/>
            <person name="Blaxter M."/>
            <person name="Arakawa K."/>
        </authorList>
    </citation>
    <scope>NUCLEOTIDE SEQUENCE [LARGE SCALE GENOMIC DNA]</scope>
    <source>
        <strain evidence="18">Z151</strain>
    </source>
</reference>
<gene>
    <name evidence="17" type="ORF">BV898_16408</name>
</gene>
<evidence type="ECO:0000256" key="7">
    <source>
        <dbReference type="ARBA" id="ARBA00022723"/>
    </source>
</evidence>
<evidence type="ECO:0000256" key="4">
    <source>
        <dbReference type="ARBA" id="ARBA00022454"/>
    </source>
</evidence>
<accession>A0A9X6RL35</accession>
<organism evidence="17 18">
    <name type="scientific">Hypsibius exemplaris</name>
    <name type="common">Freshwater tardigrade</name>
    <dbReference type="NCBI Taxonomy" id="2072580"/>
    <lineage>
        <taxon>Eukaryota</taxon>
        <taxon>Metazoa</taxon>
        <taxon>Ecdysozoa</taxon>
        <taxon>Tardigrada</taxon>
        <taxon>Eutardigrada</taxon>
        <taxon>Parachela</taxon>
        <taxon>Hypsibioidea</taxon>
        <taxon>Hypsibiidae</taxon>
        <taxon>Hypsibius</taxon>
    </lineage>
</organism>
<keyword evidence="5" id="KW-0217">Developmental protein</keyword>
<dbReference type="InterPro" id="IPR036236">
    <property type="entry name" value="Znf_C2H2_sf"/>
</dbReference>
<evidence type="ECO:0000256" key="6">
    <source>
        <dbReference type="ARBA" id="ARBA00022618"/>
    </source>
</evidence>
<keyword evidence="13" id="KW-0131">Cell cycle</keyword>
<dbReference type="Gene3D" id="3.30.160.60">
    <property type="entry name" value="Classic Zinc Finger"/>
    <property type="match status" value="1"/>
</dbReference>
<dbReference type="InterPro" id="IPR003604">
    <property type="entry name" value="Matrin/U1-like-C_Znf_C2H2"/>
</dbReference>
<keyword evidence="11" id="KW-0175">Coiled coil</keyword>
<keyword evidence="10" id="KW-0862">Zinc</keyword>
<proteinExistence type="predicted"/>
<dbReference type="PANTHER" id="PTHR13278:SF0">
    <property type="entry name" value="ZINC FINGER PROTEIN 830"/>
    <property type="match status" value="1"/>
</dbReference>
<dbReference type="Proteomes" id="UP000192578">
    <property type="component" value="Unassembled WGS sequence"/>
</dbReference>
<feature type="region of interest" description="Disordered" evidence="15">
    <location>
        <begin position="260"/>
        <end position="286"/>
    </location>
</feature>
<dbReference type="GO" id="GO:0033314">
    <property type="term" value="P:mitotic DNA replication checkpoint signaling"/>
    <property type="evidence" value="ECO:0007669"/>
    <property type="project" value="TreeGrafter"/>
</dbReference>
<evidence type="ECO:0000256" key="14">
    <source>
        <dbReference type="ARBA" id="ARBA00030672"/>
    </source>
</evidence>
<name>A0A9X6RL35_HYPEX</name>
<dbReference type="GO" id="GO:0003676">
    <property type="term" value="F:nucleic acid binding"/>
    <property type="evidence" value="ECO:0007669"/>
    <property type="project" value="InterPro"/>
</dbReference>
<evidence type="ECO:0000256" key="5">
    <source>
        <dbReference type="ARBA" id="ARBA00022473"/>
    </source>
</evidence>
<evidence type="ECO:0000256" key="11">
    <source>
        <dbReference type="ARBA" id="ARBA00023054"/>
    </source>
</evidence>
<dbReference type="Pfam" id="PF23406">
    <property type="entry name" value="ZNF380_CC"/>
    <property type="match status" value="1"/>
</dbReference>
<keyword evidence="7" id="KW-0479">Metal-binding</keyword>
<dbReference type="GO" id="GO:0016607">
    <property type="term" value="C:nuclear speck"/>
    <property type="evidence" value="ECO:0007669"/>
    <property type="project" value="UniProtKB-SubCell"/>
</dbReference>
<evidence type="ECO:0000256" key="8">
    <source>
        <dbReference type="ARBA" id="ARBA00022771"/>
    </source>
</evidence>
<dbReference type="SUPFAM" id="SSF57667">
    <property type="entry name" value="beta-beta-alpha zinc fingers"/>
    <property type="match status" value="1"/>
</dbReference>
<evidence type="ECO:0000256" key="3">
    <source>
        <dbReference type="ARBA" id="ARBA00017358"/>
    </source>
</evidence>
<protein>
    <recommendedName>
        <fullName evidence="3">Zinc finger protein 830</fullName>
    </recommendedName>
    <alternativeName>
        <fullName evidence="14">Coiled-coil domain-containing protein 16</fullName>
    </alternativeName>
</protein>
<evidence type="ECO:0000256" key="10">
    <source>
        <dbReference type="ARBA" id="ARBA00022833"/>
    </source>
</evidence>
<dbReference type="GO" id="GO:0005694">
    <property type="term" value="C:chromosome"/>
    <property type="evidence" value="ECO:0007669"/>
    <property type="project" value="UniProtKB-SubCell"/>
</dbReference>